<feature type="non-terminal residue" evidence="1">
    <location>
        <position position="1"/>
    </location>
</feature>
<proteinExistence type="predicted"/>
<evidence type="ECO:0000313" key="2">
    <source>
        <dbReference type="Proteomes" id="UP001077788"/>
    </source>
</evidence>
<protein>
    <submittedName>
        <fullName evidence="1">Uncharacterized protein</fullName>
    </submittedName>
</protein>
<reference evidence="1" key="2">
    <citation type="submission" date="2022-12" db="EMBL/GenBank/DDBJ databases">
        <authorList>
            <person name="Kardos G."/>
            <person name="Sarkozi R."/>
            <person name="Laczko L."/>
            <person name="Marton S."/>
            <person name="Makrai L."/>
            <person name="Banyai K."/>
            <person name="Fodor L."/>
        </authorList>
    </citation>
    <scope>NUCLEOTIDE SEQUENCE</scope>
    <source>
        <strain evidence="1">84/14</strain>
    </source>
</reference>
<gene>
    <name evidence="1" type="ORF">OYG11_11970</name>
</gene>
<evidence type="ECO:0000313" key="1">
    <source>
        <dbReference type="EMBL" id="MCY6524918.1"/>
    </source>
</evidence>
<organism evidence="1 2">
    <name type="scientific">Actinobacillus pleuropneumoniae</name>
    <name type="common">Haemophilus pleuropneumoniae</name>
    <dbReference type="NCBI Taxonomy" id="715"/>
    <lineage>
        <taxon>Bacteria</taxon>
        <taxon>Pseudomonadati</taxon>
        <taxon>Pseudomonadota</taxon>
        <taxon>Gammaproteobacteria</taxon>
        <taxon>Pasteurellales</taxon>
        <taxon>Pasteurellaceae</taxon>
        <taxon>Actinobacillus</taxon>
    </lineage>
</organism>
<accession>A0A9Q4DJU0</accession>
<name>A0A9Q4DJU0_ACTPL</name>
<dbReference type="AlphaFoldDB" id="A0A9Q4DJU0"/>
<dbReference type="EMBL" id="JAPQFC010000676">
    <property type="protein sequence ID" value="MCY6524918.1"/>
    <property type="molecule type" value="Genomic_DNA"/>
</dbReference>
<comment type="caution">
    <text evidence="1">The sequence shown here is derived from an EMBL/GenBank/DDBJ whole genome shotgun (WGS) entry which is preliminary data.</text>
</comment>
<reference evidence="1" key="1">
    <citation type="journal article" date="2021" name="Vet Sci">
        <title>O-Serogroups and Pathovirotypes of Escherichia coli Isolated from Post-Weaning Piglets Showing Diarrhoea and/or Oedema in South Korea.</title>
        <authorList>
            <person name="Byun J.W."/>
            <person name="Moon B.Y."/>
            <person name="Do K.H."/>
            <person name="Lee K."/>
            <person name="Lee H.Y."/>
            <person name="Kim W.I."/>
            <person name="So B."/>
            <person name="Lee W.K."/>
        </authorList>
    </citation>
    <scope>NUCLEOTIDE SEQUENCE</scope>
    <source>
        <strain evidence="1">84/14</strain>
    </source>
</reference>
<dbReference type="RefSeq" id="WP_267992125.1">
    <property type="nucleotide sequence ID" value="NZ_JAPQFC010000676.1"/>
</dbReference>
<dbReference type="Proteomes" id="UP001077788">
    <property type="component" value="Unassembled WGS sequence"/>
</dbReference>
<sequence length="59" mass="6893">TNEASSHFPELQYINIFGNKVYSWLGKSTKRHGKLGELMYTFQITKLVVLQIHQIRQLS</sequence>